<gene>
    <name evidence="1" type="ORF">H2198_003278</name>
</gene>
<accession>A0ACC3ABX4</accession>
<evidence type="ECO:0000313" key="2">
    <source>
        <dbReference type="Proteomes" id="UP001172386"/>
    </source>
</evidence>
<name>A0ACC3ABX4_9EURO</name>
<comment type="caution">
    <text evidence="1">The sequence shown here is derived from an EMBL/GenBank/DDBJ whole genome shotgun (WGS) entry which is preliminary data.</text>
</comment>
<dbReference type="Proteomes" id="UP001172386">
    <property type="component" value="Unassembled WGS sequence"/>
</dbReference>
<evidence type="ECO:0000313" key="1">
    <source>
        <dbReference type="EMBL" id="KAJ9659136.1"/>
    </source>
</evidence>
<sequence>MNSSLDIPTLERGGPSAPRSPPRDGLTPFPQQTLPRRSHSDRSSLARPTYYPGRENDLPPLPTPEQFSEARRQSIIAIDRKRRLTASAYDNGRRRTTTGGFTNRDNRYYSTPGRQHSNSHGGAGGSVAPTEVIDLTSSSPPTESSQLPPRPAPRRSSNSSRGYVVPRWQPDADVAECPICHRPFTLWFRRHHCRKCGRVVCNECSPHRITIPRQYIVQPPGYEEDPLHALTVDLTRGDENEDSYARLASGSMRPSSALGGGEKVRLCNPCVPDPQPESQALFEQLSRAQSQQSSALSSFPDPPPFPTDARHRRPSRTDRSHGQQPHPGTRVHLNTTADNDDSGSSPEAYTSASRQHILQALAGSSRPYPAFGPAHSRYHSLDINRRPPPPALPFNHAANLDSGPQHFGSSGITLPYGAPHRPPHHQQSLSASSAPRPPRPRIREEDMCPICRSQLPPKGPNGEETDRENHIMDCIIQHDTSAPSPASRQRGQLGADATQPPLSASLPPPTTISGLLPSSSTPPTRLVPTQMLRFTATEKDCIAVSVPGEEEPQPQECSICMVEYEVGDHLARLECWCKFHQECIVEWFGRKRECPVHKIS</sequence>
<keyword evidence="2" id="KW-1185">Reference proteome</keyword>
<reference evidence="1" key="1">
    <citation type="submission" date="2022-10" db="EMBL/GenBank/DDBJ databases">
        <title>Culturing micro-colonial fungi from biological soil crusts in the Mojave desert and describing Neophaeococcomyces mojavensis, and introducing the new genera and species Taxawa tesnikishii.</title>
        <authorList>
            <person name="Kurbessoian T."/>
            <person name="Stajich J.E."/>
        </authorList>
    </citation>
    <scope>NUCLEOTIDE SEQUENCE</scope>
    <source>
        <strain evidence="1">JES_112</strain>
    </source>
</reference>
<organism evidence="1 2">
    <name type="scientific">Neophaeococcomyces mojaviensis</name>
    <dbReference type="NCBI Taxonomy" id="3383035"/>
    <lineage>
        <taxon>Eukaryota</taxon>
        <taxon>Fungi</taxon>
        <taxon>Dikarya</taxon>
        <taxon>Ascomycota</taxon>
        <taxon>Pezizomycotina</taxon>
        <taxon>Eurotiomycetes</taxon>
        <taxon>Chaetothyriomycetidae</taxon>
        <taxon>Chaetothyriales</taxon>
        <taxon>Chaetothyriales incertae sedis</taxon>
        <taxon>Neophaeococcomyces</taxon>
    </lineage>
</organism>
<protein>
    <submittedName>
        <fullName evidence="1">Uncharacterized protein</fullName>
    </submittedName>
</protein>
<dbReference type="EMBL" id="JAPDRQ010000043">
    <property type="protein sequence ID" value="KAJ9659136.1"/>
    <property type="molecule type" value="Genomic_DNA"/>
</dbReference>
<proteinExistence type="predicted"/>